<dbReference type="Proteomes" id="UP001499854">
    <property type="component" value="Unassembled WGS sequence"/>
</dbReference>
<protein>
    <submittedName>
        <fullName evidence="2">Uncharacterized protein</fullName>
    </submittedName>
</protein>
<evidence type="ECO:0000313" key="2">
    <source>
        <dbReference type="EMBL" id="GAA1996925.1"/>
    </source>
</evidence>
<reference evidence="3" key="1">
    <citation type="journal article" date="2019" name="Int. J. Syst. Evol. Microbiol.">
        <title>The Global Catalogue of Microorganisms (GCM) 10K type strain sequencing project: providing services to taxonomists for standard genome sequencing and annotation.</title>
        <authorList>
            <consortium name="The Broad Institute Genomics Platform"/>
            <consortium name="The Broad Institute Genome Sequencing Center for Infectious Disease"/>
            <person name="Wu L."/>
            <person name="Ma J."/>
        </authorList>
    </citation>
    <scope>NUCLEOTIDE SEQUENCE [LARGE SCALE GENOMIC DNA]</scope>
    <source>
        <strain evidence="3">JCM 16013</strain>
    </source>
</reference>
<proteinExistence type="predicted"/>
<feature type="region of interest" description="Disordered" evidence="1">
    <location>
        <begin position="49"/>
        <end position="73"/>
    </location>
</feature>
<name>A0ABP5EIK0_9ACTN</name>
<sequence>MDGGRGRDWTERVRGGCPPDRYRRVTSVIPILHLETAGGNRQSRIRAVQGAEKGAETPNRPARGLMTGDGRLG</sequence>
<gene>
    <name evidence="2" type="ORF">GCM10009838_72660</name>
</gene>
<organism evidence="2 3">
    <name type="scientific">Catenulispora subtropica</name>
    <dbReference type="NCBI Taxonomy" id="450798"/>
    <lineage>
        <taxon>Bacteria</taxon>
        <taxon>Bacillati</taxon>
        <taxon>Actinomycetota</taxon>
        <taxon>Actinomycetes</taxon>
        <taxon>Catenulisporales</taxon>
        <taxon>Catenulisporaceae</taxon>
        <taxon>Catenulispora</taxon>
    </lineage>
</organism>
<dbReference type="EMBL" id="BAAAQM010000059">
    <property type="protein sequence ID" value="GAA1996925.1"/>
    <property type="molecule type" value="Genomic_DNA"/>
</dbReference>
<keyword evidence="3" id="KW-1185">Reference proteome</keyword>
<comment type="caution">
    <text evidence="2">The sequence shown here is derived from an EMBL/GenBank/DDBJ whole genome shotgun (WGS) entry which is preliminary data.</text>
</comment>
<evidence type="ECO:0000313" key="3">
    <source>
        <dbReference type="Proteomes" id="UP001499854"/>
    </source>
</evidence>
<evidence type="ECO:0000256" key="1">
    <source>
        <dbReference type="SAM" id="MobiDB-lite"/>
    </source>
</evidence>
<accession>A0ABP5EIK0</accession>